<feature type="non-terminal residue" evidence="2">
    <location>
        <position position="1"/>
    </location>
</feature>
<evidence type="ECO:0008006" key="4">
    <source>
        <dbReference type="Google" id="ProtNLM"/>
    </source>
</evidence>
<dbReference type="AlphaFoldDB" id="A0AAN5I230"/>
<keyword evidence="3" id="KW-1185">Reference proteome</keyword>
<evidence type="ECO:0000313" key="2">
    <source>
        <dbReference type="EMBL" id="GMR49018.1"/>
    </source>
</evidence>
<feature type="transmembrane region" description="Helical" evidence="1">
    <location>
        <begin position="22"/>
        <end position="41"/>
    </location>
</feature>
<name>A0AAN5I230_9BILA</name>
<keyword evidence="1" id="KW-0472">Membrane</keyword>
<dbReference type="Proteomes" id="UP001328107">
    <property type="component" value="Unassembled WGS sequence"/>
</dbReference>
<dbReference type="EMBL" id="BTRK01000004">
    <property type="protein sequence ID" value="GMR49018.1"/>
    <property type="molecule type" value="Genomic_DNA"/>
</dbReference>
<feature type="transmembrane region" description="Helical" evidence="1">
    <location>
        <begin position="61"/>
        <end position="78"/>
    </location>
</feature>
<evidence type="ECO:0000313" key="3">
    <source>
        <dbReference type="Proteomes" id="UP001328107"/>
    </source>
</evidence>
<protein>
    <recommendedName>
        <fullName evidence="4">G protein-coupled receptor</fullName>
    </recommendedName>
</protein>
<reference evidence="3" key="1">
    <citation type="submission" date="2022-10" db="EMBL/GenBank/DDBJ databases">
        <title>Genome assembly of Pristionchus species.</title>
        <authorList>
            <person name="Yoshida K."/>
            <person name="Sommer R.J."/>
        </authorList>
    </citation>
    <scope>NUCLEOTIDE SEQUENCE [LARGE SCALE GENOMIC DNA]</scope>
    <source>
        <strain evidence="3">RS5460</strain>
    </source>
</reference>
<keyword evidence="1" id="KW-0812">Transmembrane</keyword>
<evidence type="ECO:0000256" key="1">
    <source>
        <dbReference type="SAM" id="Phobius"/>
    </source>
</evidence>
<keyword evidence="1" id="KW-1133">Transmembrane helix</keyword>
<accession>A0AAN5I230</accession>
<organism evidence="2 3">
    <name type="scientific">Pristionchus mayeri</name>
    <dbReference type="NCBI Taxonomy" id="1317129"/>
    <lineage>
        <taxon>Eukaryota</taxon>
        <taxon>Metazoa</taxon>
        <taxon>Ecdysozoa</taxon>
        <taxon>Nematoda</taxon>
        <taxon>Chromadorea</taxon>
        <taxon>Rhabditida</taxon>
        <taxon>Rhabditina</taxon>
        <taxon>Diplogasteromorpha</taxon>
        <taxon>Diplogasteroidea</taxon>
        <taxon>Neodiplogasteridae</taxon>
        <taxon>Pristionchus</taxon>
    </lineage>
</organism>
<proteinExistence type="predicted"/>
<gene>
    <name evidence="2" type="ORF">PMAYCL1PPCAC_19213</name>
</gene>
<sequence length="121" mass="14423">DCTSHQIPLEILALFRLLQDSFSSALLFFSSFGYLLTTILLRRNYRYVYVFQDQNVATKKINTTLSIMIVHSIVHLYLASTVRIIFFDLHVSLMTFLLWRYRWEIGRPENNREQLRFAERG</sequence>
<comment type="caution">
    <text evidence="2">The sequence shown here is derived from an EMBL/GenBank/DDBJ whole genome shotgun (WGS) entry which is preliminary data.</text>
</comment>